<keyword evidence="4" id="KW-1185">Reference proteome</keyword>
<dbReference type="EMBL" id="CAKMMF010000026">
    <property type="protein sequence ID" value="CAH1216489.1"/>
    <property type="molecule type" value="Genomic_DNA"/>
</dbReference>
<sequence>MSKKMKCLSLLIVMAILMAVTPVYAKNSNLESQVQKSSKILTDPTNGIKYAKRNSEITISKGVIDPSNKDAKVQGNESVTVTEKISYDFYDESYRAILKNEVKKTVFSKDKNGNYYINGEQVNVNEKLSPKLDQVTASDTGGHWKYTYFNCSTTQCYMYTGSGVSFNLNDVDDAYKAVYKTINSTNNYTITSFKMYANSAAGYVQDYHNAGAAYALAVGVTIITFASIIGAILAGGSAAIAAYQVYQAHSNLDSAMSSAYSLI</sequence>
<keyword evidence="2" id="KW-0732">Signal</keyword>
<keyword evidence="1" id="KW-1133">Transmembrane helix</keyword>
<dbReference type="RefSeq" id="WP_236344479.1">
    <property type="nucleotide sequence ID" value="NZ_CAKMMF010000026.1"/>
</dbReference>
<dbReference type="Proteomes" id="UP000838686">
    <property type="component" value="Unassembled WGS sequence"/>
</dbReference>
<comment type="caution">
    <text evidence="3">The sequence shown here is derived from an EMBL/GenBank/DDBJ whole genome shotgun (WGS) entry which is preliminary data.</text>
</comment>
<reference evidence="3" key="1">
    <citation type="submission" date="2022-01" db="EMBL/GenBank/DDBJ databases">
        <authorList>
            <person name="Criscuolo A."/>
        </authorList>
    </citation>
    <scope>NUCLEOTIDE SEQUENCE</scope>
    <source>
        <strain evidence="3">CIP111893</strain>
    </source>
</reference>
<proteinExistence type="predicted"/>
<protein>
    <submittedName>
        <fullName evidence="3">Uncharacterized protein</fullName>
    </submittedName>
</protein>
<keyword evidence="1" id="KW-0812">Transmembrane</keyword>
<feature type="transmembrane region" description="Helical" evidence="1">
    <location>
        <begin position="213"/>
        <end position="246"/>
    </location>
</feature>
<organism evidence="3 4">
    <name type="scientific">Paenibacillus plantiphilus</name>
    <dbReference type="NCBI Taxonomy" id="2905650"/>
    <lineage>
        <taxon>Bacteria</taxon>
        <taxon>Bacillati</taxon>
        <taxon>Bacillota</taxon>
        <taxon>Bacilli</taxon>
        <taxon>Bacillales</taxon>
        <taxon>Paenibacillaceae</taxon>
        <taxon>Paenibacillus</taxon>
    </lineage>
</organism>
<evidence type="ECO:0000313" key="3">
    <source>
        <dbReference type="EMBL" id="CAH1216489.1"/>
    </source>
</evidence>
<evidence type="ECO:0000313" key="4">
    <source>
        <dbReference type="Proteomes" id="UP000838686"/>
    </source>
</evidence>
<evidence type="ECO:0000256" key="1">
    <source>
        <dbReference type="SAM" id="Phobius"/>
    </source>
</evidence>
<feature type="signal peptide" evidence="2">
    <location>
        <begin position="1"/>
        <end position="25"/>
    </location>
</feature>
<keyword evidence="1" id="KW-0472">Membrane</keyword>
<gene>
    <name evidence="3" type="ORF">PAECIP111893_04137</name>
</gene>
<evidence type="ECO:0000256" key="2">
    <source>
        <dbReference type="SAM" id="SignalP"/>
    </source>
</evidence>
<feature type="chain" id="PRO_5045314132" evidence="2">
    <location>
        <begin position="26"/>
        <end position="263"/>
    </location>
</feature>
<name>A0ABM9CMZ2_9BACL</name>
<accession>A0ABM9CMZ2</accession>